<gene>
    <name evidence="1" type="ORF">LCGC14_2907040</name>
</gene>
<organism evidence="1">
    <name type="scientific">marine sediment metagenome</name>
    <dbReference type="NCBI Taxonomy" id="412755"/>
    <lineage>
        <taxon>unclassified sequences</taxon>
        <taxon>metagenomes</taxon>
        <taxon>ecological metagenomes</taxon>
    </lineage>
</organism>
<dbReference type="EMBL" id="LAZR01057409">
    <property type="protein sequence ID" value="KKK72125.1"/>
    <property type="molecule type" value="Genomic_DNA"/>
</dbReference>
<reference evidence="1" key="1">
    <citation type="journal article" date="2015" name="Nature">
        <title>Complex archaea that bridge the gap between prokaryotes and eukaryotes.</title>
        <authorList>
            <person name="Spang A."/>
            <person name="Saw J.H."/>
            <person name="Jorgensen S.L."/>
            <person name="Zaremba-Niedzwiedzka K."/>
            <person name="Martijn J."/>
            <person name="Lind A.E."/>
            <person name="van Eijk R."/>
            <person name="Schleper C."/>
            <person name="Guy L."/>
            <person name="Ettema T.J."/>
        </authorList>
    </citation>
    <scope>NUCLEOTIDE SEQUENCE</scope>
</reference>
<protein>
    <submittedName>
        <fullName evidence="1">Uncharacterized protein</fullName>
    </submittedName>
</protein>
<proteinExistence type="predicted"/>
<dbReference type="AlphaFoldDB" id="A0A0F8YEI8"/>
<comment type="caution">
    <text evidence="1">The sequence shown here is derived from an EMBL/GenBank/DDBJ whole genome shotgun (WGS) entry which is preliminary data.</text>
</comment>
<evidence type="ECO:0000313" key="1">
    <source>
        <dbReference type="EMBL" id="KKK72125.1"/>
    </source>
</evidence>
<accession>A0A0F8YEI8</accession>
<name>A0A0F8YEI8_9ZZZZ</name>
<sequence length="131" mass="14665">MRLLTDAVLTRLKTNSGSFKIGDSHAPSDDTRPYAVLYPLDEAEREGDMSTIDVTGWFEYQVTSVGDTREQAEGLADLLRTLLLASDLTPTGFRMFPWRKVVTNLPERDDDVQPPLYYCTQTVEGFTAPTS</sequence>